<dbReference type="Proteomes" id="UP000521943">
    <property type="component" value="Unassembled WGS sequence"/>
</dbReference>
<feature type="non-terminal residue" evidence="1">
    <location>
        <position position="305"/>
    </location>
</feature>
<organism evidence="1 2">
    <name type="scientific">Ephemerocybe angulata</name>
    <dbReference type="NCBI Taxonomy" id="980116"/>
    <lineage>
        <taxon>Eukaryota</taxon>
        <taxon>Fungi</taxon>
        <taxon>Dikarya</taxon>
        <taxon>Basidiomycota</taxon>
        <taxon>Agaricomycotina</taxon>
        <taxon>Agaricomycetes</taxon>
        <taxon>Agaricomycetidae</taxon>
        <taxon>Agaricales</taxon>
        <taxon>Agaricineae</taxon>
        <taxon>Psathyrellaceae</taxon>
        <taxon>Ephemerocybe</taxon>
    </lineage>
</organism>
<name>A0A8H6I059_9AGAR</name>
<evidence type="ECO:0000313" key="1">
    <source>
        <dbReference type="EMBL" id="KAF6754966.1"/>
    </source>
</evidence>
<comment type="caution">
    <text evidence="1">The sequence shown here is derived from an EMBL/GenBank/DDBJ whole genome shotgun (WGS) entry which is preliminary data.</text>
</comment>
<proteinExistence type="predicted"/>
<dbReference type="Gene3D" id="3.60.130.30">
    <property type="match status" value="1"/>
</dbReference>
<dbReference type="AlphaFoldDB" id="A0A8H6I059"/>
<sequence length="305" mass="33948">RVLSSGCVTTHSTPQVFVDRVSGKILVVLVGRPDDDSYVQSVLEATDAILKAREAAAFTPEECEHKRASDSAALNFGIYYGGGATSPGNLLTGRHEEMLKGLVSNPHITRMAGFADAAFKLWSPRVYESVGEELRKLYQHDKTLVKNWNSNVYPCLAVNFGPRVCCKAHRDPSNAPHTLCAIQALGRFNAELGGHLYIRELGVYVQFPSGSTILIASALLTHGNTPVTKDEVRLSITQFCPGGLLRFVSNGFHTEDWLRRRNKPLWREKVKEKETRWENELALICTLDELVEMYSNTAKVDTEQK</sequence>
<evidence type="ECO:0000313" key="2">
    <source>
        <dbReference type="Proteomes" id="UP000521943"/>
    </source>
</evidence>
<dbReference type="EMBL" id="JACGCI010000032">
    <property type="protein sequence ID" value="KAF6754966.1"/>
    <property type="molecule type" value="Genomic_DNA"/>
</dbReference>
<accession>A0A8H6I059</accession>
<keyword evidence="2" id="KW-1185">Reference proteome</keyword>
<protein>
    <submittedName>
        <fullName evidence="1">Uncharacterized protein</fullName>
    </submittedName>
</protein>
<reference evidence="1 2" key="1">
    <citation type="submission" date="2020-07" db="EMBL/GenBank/DDBJ databases">
        <title>Comparative genomics of pyrophilous fungi reveals a link between fire events and developmental genes.</title>
        <authorList>
            <consortium name="DOE Joint Genome Institute"/>
            <person name="Steindorff A.S."/>
            <person name="Carver A."/>
            <person name="Calhoun S."/>
            <person name="Stillman K."/>
            <person name="Liu H."/>
            <person name="Lipzen A."/>
            <person name="Pangilinan J."/>
            <person name="Labutti K."/>
            <person name="Bruns T.D."/>
            <person name="Grigoriev I.V."/>
        </authorList>
    </citation>
    <scope>NUCLEOTIDE SEQUENCE [LARGE SCALE GENOMIC DNA]</scope>
    <source>
        <strain evidence="1 2">CBS 144469</strain>
    </source>
</reference>
<dbReference type="OrthoDB" id="3020801at2759"/>
<gene>
    <name evidence="1" type="ORF">DFP72DRAFT_812302</name>
</gene>